<evidence type="ECO:0008006" key="5">
    <source>
        <dbReference type="Google" id="ProtNLM"/>
    </source>
</evidence>
<protein>
    <recommendedName>
        <fullName evidence="5">Transmembrane protein</fullName>
    </recommendedName>
</protein>
<comment type="caution">
    <text evidence="3">The sequence shown here is derived from an EMBL/GenBank/DDBJ whole genome shotgun (WGS) entry which is preliminary data.</text>
</comment>
<feature type="transmembrane region" description="Helical" evidence="2">
    <location>
        <begin position="158"/>
        <end position="173"/>
    </location>
</feature>
<feature type="transmembrane region" description="Helical" evidence="2">
    <location>
        <begin position="76"/>
        <end position="100"/>
    </location>
</feature>
<feature type="transmembrane region" description="Helical" evidence="2">
    <location>
        <begin position="194"/>
        <end position="213"/>
    </location>
</feature>
<keyword evidence="2" id="KW-0472">Membrane</keyword>
<evidence type="ECO:0000313" key="3">
    <source>
        <dbReference type="EMBL" id="KAA8899398.1"/>
    </source>
</evidence>
<dbReference type="EMBL" id="VXIS01000167">
    <property type="protein sequence ID" value="KAA8899398.1"/>
    <property type="molecule type" value="Genomic_DNA"/>
</dbReference>
<name>A0A5J5EP52_9PEZI</name>
<dbReference type="Proteomes" id="UP000326924">
    <property type="component" value="Unassembled WGS sequence"/>
</dbReference>
<evidence type="ECO:0000256" key="2">
    <source>
        <dbReference type="SAM" id="Phobius"/>
    </source>
</evidence>
<dbReference type="PANTHER" id="PTHR35179">
    <property type="entry name" value="PROTEIN CBG02620"/>
    <property type="match status" value="1"/>
</dbReference>
<feature type="transmembrane region" description="Helical" evidence="2">
    <location>
        <begin position="120"/>
        <end position="138"/>
    </location>
</feature>
<evidence type="ECO:0000256" key="1">
    <source>
        <dbReference type="SAM" id="MobiDB-lite"/>
    </source>
</evidence>
<dbReference type="InParanoid" id="A0A5J5EP52"/>
<keyword evidence="2" id="KW-1133">Transmembrane helix</keyword>
<dbReference type="AlphaFoldDB" id="A0A5J5EP52"/>
<dbReference type="PANTHER" id="PTHR35179:SF1">
    <property type="entry name" value="INTEGRAL MEMBRANE PROTEIN"/>
    <property type="match status" value="1"/>
</dbReference>
<feature type="transmembrane region" description="Helical" evidence="2">
    <location>
        <begin position="46"/>
        <end position="70"/>
    </location>
</feature>
<organism evidence="3 4">
    <name type="scientific">Sphaerosporella brunnea</name>
    <dbReference type="NCBI Taxonomy" id="1250544"/>
    <lineage>
        <taxon>Eukaryota</taxon>
        <taxon>Fungi</taxon>
        <taxon>Dikarya</taxon>
        <taxon>Ascomycota</taxon>
        <taxon>Pezizomycotina</taxon>
        <taxon>Pezizomycetes</taxon>
        <taxon>Pezizales</taxon>
        <taxon>Pyronemataceae</taxon>
        <taxon>Sphaerosporella</taxon>
    </lineage>
</organism>
<evidence type="ECO:0000313" key="4">
    <source>
        <dbReference type="Proteomes" id="UP000326924"/>
    </source>
</evidence>
<proteinExistence type="predicted"/>
<keyword evidence="4" id="KW-1185">Reference proteome</keyword>
<dbReference type="OrthoDB" id="3205825at2759"/>
<reference evidence="3 4" key="1">
    <citation type="submission" date="2019-09" db="EMBL/GenBank/DDBJ databases">
        <title>Draft genome of the ectomycorrhizal ascomycete Sphaerosporella brunnea.</title>
        <authorList>
            <consortium name="DOE Joint Genome Institute"/>
            <person name="Benucci G.M."/>
            <person name="Marozzi G."/>
            <person name="Antonielli L."/>
            <person name="Sanchez S."/>
            <person name="Marco P."/>
            <person name="Wang X."/>
            <person name="Falini L.B."/>
            <person name="Barry K."/>
            <person name="Haridas S."/>
            <person name="Lipzen A."/>
            <person name="Labutti K."/>
            <person name="Grigoriev I.V."/>
            <person name="Murat C."/>
            <person name="Martin F."/>
            <person name="Albertini E."/>
            <person name="Donnini D."/>
            <person name="Bonito G."/>
        </authorList>
    </citation>
    <scope>NUCLEOTIDE SEQUENCE [LARGE SCALE GENOMIC DNA]</scope>
    <source>
        <strain evidence="3 4">Sb_GMNB300</strain>
    </source>
</reference>
<accession>A0A5J5EP52</accession>
<feature type="transmembrane region" description="Helical" evidence="2">
    <location>
        <begin position="12"/>
        <end position="34"/>
    </location>
</feature>
<gene>
    <name evidence="3" type="ORF">FN846DRAFT_174551</name>
</gene>
<keyword evidence="2" id="KW-0812">Transmembrane</keyword>
<feature type="region of interest" description="Disordered" evidence="1">
    <location>
        <begin position="292"/>
        <end position="319"/>
    </location>
</feature>
<sequence>MGYDDKLSHSDLAVSSLAWGFTIGFGVLTTWEAIKQTTRARDPLRSTYIWLVWGEILMCMVIGLIVYLLFSGFYEVSLTFLIWLLILWSLKLHFVIQIIVNRISLITSDPSFNRKLKWGAAFAITCLNISVFCIWIPAQLEVSKTYEHINKVWDRMTKIIYLAIDMTLNWIFIRTVKERLVKQGIVKYDELVTFNIRIIFISLAMDLLILGAMSFKNPLVYTQFHPVAFIVKLRIELSMAKLIRKIAVEKPLGPFELPPATGFSGKERNKVTAMPTRPPFVVPHAGFKSRMLDNPSTMPGDAPVRERVDRRDDDEDSLRNNSWQMRMLYHAKD</sequence>